<evidence type="ECO:0008006" key="8">
    <source>
        <dbReference type="Google" id="ProtNLM"/>
    </source>
</evidence>
<dbReference type="GO" id="GO:0044550">
    <property type="term" value="P:secondary metabolite biosynthetic process"/>
    <property type="evidence" value="ECO:0007669"/>
    <property type="project" value="UniProtKB-ARBA"/>
</dbReference>
<dbReference type="GO" id="GO:0016705">
    <property type="term" value="F:oxidoreductase activity, acting on paired donors, with incorporation or reduction of molecular oxygen"/>
    <property type="evidence" value="ECO:0007669"/>
    <property type="project" value="InterPro"/>
</dbReference>
<evidence type="ECO:0000256" key="4">
    <source>
        <dbReference type="ARBA" id="ARBA00023004"/>
    </source>
</evidence>
<feature type="transmembrane region" description="Helical" evidence="5">
    <location>
        <begin position="14"/>
        <end position="37"/>
    </location>
</feature>
<evidence type="ECO:0000256" key="2">
    <source>
        <dbReference type="ARBA" id="ARBA00022723"/>
    </source>
</evidence>
<evidence type="ECO:0000313" key="7">
    <source>
        <dbReference type="Proteomes" id="UP000624244"/>
    </source>
</evidence>
<dbReference type="GO" id="GO:0020037">
    <property type="term" value="F:heme binding"/>
    <property type="evidence" value="ECO:0007669"/>
    <property type="project" value="InterPro"/>
</dbReference>
<keyword evidence="5" id="KW-0472">Membrane</keyword>
<dbReference type="GO" id="GO:0004497">
    <property type="term" value="F:monooxygenase activity"/>
    <property type="evidence" value="ECO:0007669"/>
    <property type="project" value="InterPro"/>
</dbReference>
<dbReference type="InterPro" id="IPR050121">
    <property type="entry name" value="Cytochrome_P450_monoxygenase"/>
</dbReference>
<keyword evidence="3" id="KW-0560">Oxidoreductase</keyword>
<keyword evidence="4" id="KW-0408">Iron</keyword>
<keyword evidence="2" id="KW-0479">Metal-binding</keyword>
<evidence type="ECO:0000256" key="5">
    <source>
        <dbReference type="SAM" id="Phobius"/>
    </source>
</evidence>
<organism evidence="6 7">
    <name type="scientific">Cochliobolus sativus</name>
    <name type="common">Common root rot and spot blotch fungus</name>
    <name type="synonym">Bipolaris sorokiniana</name>
    <dbReference type="NCBI Taxonomy" id="45130"/>
    <lineage>
        <taxon>Eukaryota</taxon>
        <taxon>Fungi</taxon>
        <taxon>Dikarya</taxon>
        <taxon>Ascomycota</taxon>
        <taxon>Pezizomycotina</taxon>
        <taxon>Dothideomycetes</taxon>
        <taxon>Pleosporomycetidae</taxon>
        <taxon>Pleosporales</taxon>
        <taxon>Pleosporineae</taxon>
        <taxon>Pleosporaceae</taxon>
        <taxon>Bipolaris</taxon>
    </lineage>
</organism>
<comment type="caution">
    <text evidence="6">The sequence shown here is derived from an EMBL/GenBank/DDBJ whole genome shotgun (WGS) entry which is preliminary data.</text>
</comment>
<dbReference type="InterPro" id="IPR036396">
    <property type="entry name" value="Cyt_P450_sf"/>
</dbReference>
<dbReference type="SUPFAM" id="SSF48264">
    <property type="entry name" value="Cytochrome P450"/>
    <property type="match status" value="1"/>
</dbReference>
<protein>
    <recommendedName>
        <fullName evidence="8">Cytochrome P450</fullName>
    </recommendedName>
</protein>
<proteinExistence type="predicted"/>
<name>A0A8H5ZA97_COCSA</name>
<dbReference type="Gene3D" id="1.10.630.10">
    <property type="entry name" value="Cytochrome P450"/>
    <property type="match status" value="1"/>
</dbReference>
<dbReference type="GO" id="GO:0005506">
    <property type="term" value="F:iron ion binding"/>
    <property type="evidence" value="ECO:0007669"/>
    <property type="project" value="InterPro"/>
</dbReference>
<keyword evidence="5" id="KW-0812">Transmembrane</keyword>
<dbReference type="EMBL" id="WNKQ01000025">
    <property type="protein sequence ID" value="KAF5844295.1"/>
    <property type="molecule type" value="Genomic_DNA"/>
</dbReference>
<evidence type="ECO:0000313" key="6">
    <source>
        <dbReference type="EMBL" id="KAF5844295.1"/>
    </source>
</evidence>
<dbReference type="PANTHER" id="PTHR24305:SF235">
    <property type="entry name" value="CYTOCHROME P450 MONOOXYGENASE APDB-RELATED"/>
    <property type="match status" value="1"/>
</dbReference>
<reference evidence="6" key="1">
    <citation type="submission" date="2019-11" db="EMBL/GenBank/DDBJ databases">
        <title>Bipolaris sorokiniana Genome sequencing.</title>
        <authorList>
            <person name="Wang H."/>
        </authorList>
    </citation>
    <scope>NUCLEOTIDE SEQUENCE</scope>
</reference>
<comment type="cofactor">
    <cofactor evidence="1">
        <name>heme</name>
        <dbReference type="ChEBI" id="CHEBI:30413"/>
    </cofactor>
</comment>
<sequence length="213" mass="24399">MGATLSSTNAIDTWSITVVFFGLFSLWHLGNIVYNLFFHPLKKIPGPFLARCSPRSTRGIVNRAWTKIFMIRFLHRRRLNTIIVDLHSKFDTYFTKQWTVQEQAENLLLVGTNIITTHDKKLHRKLKRGIQPAFNSNSLKDQELLIQQQVRGMIGRVDEIIQKPGQVTNMGDVISESIWDLVSDLSFGDTLTGNGRSKKLNTYKRRICCASGY</sequence>
<accession>A0A8H5ZA97</accession>
<keyword evidence="5" id="KW-1133">Transmembrane helix</keyword>
<gene>
    <name evidence="6" type="ORF">GGP41_002780</name>
</gene>
<dbReference type="AlphaFoldDB" id="A0A8H5ZA97"/>
<evidence type="ECO:0000256" key="1">
    <source>
        <dbReference type="ARBA" id="ARBA00001971"/>
    </source>
</evidence>
<evidence type="ECO:0000256" key="3">
    <source>
        <dbReference type="ARBA" id="ARBA00023002"/>
    </source>
</evidence>
<dbReference type="Proteomes" id="UP000624244">
    <property type="component" value="Unassembled WGS sequence"/>
</dbReference>
<dbReference type="PANTHER" id="PTHR24305">
    <property type="entry name" value="CYTOCHROME P450"/>
    <property type="match status" value="1"/>
</dbReference>